<dbReference type="PATRIC" id="fig|1131731.3.peg.1374"/>
<sequence length="247" mass="27074">MKKGTLKQILLITDGCSNSGEDPVAMAALAKEQGITVNVIGVMLNDSVGDQGKQEIEEIAMSGNGISQIVYAKQLSQTVQMVTRKAMTQTLQGVVNSELKQILGSRSTIEDLPPEKRGEVMEVVDELGETVDLEVLILVDISGSMKDKIPTVKEALFDLSISLNSRIGQNRFSIFGFPGRRDEVDKILDWTPKLDSISSVFPKLTSGGITPTGPAIREAIQHFSRKKPRNLRSWISRDDEYIEEAGL</sequence>
<feature type="domain" description="VWFA" evidence="1">
    <location>
        <begin position="1"/>
        <end position="91"/>
    </location>
</feature>
<dbReference type="RefSeq" id="WP_003330535.1">
    <property type="nucleotide sequence ID" value="NZ_AJLR01000043.1"/>
</dbReference>
<dbReference type="CDD" id="cd00198">
    <property type="entry name" value="vWFA"/>
    <property type="match status" value="1"/>
</dbReference>
<protein>
    <recommendedName>
        <fullName evidence="1">VWFA domain-containing protein</fullName>
    </recommendedName>
</protein>
<dbReference type="Pfam" id="PF00092">
    <property type="entry name" value="VWA"/>
    <property type="match status" value="1"/>
</dbReference>
<reference evidence="2 3" key="1">
    <citation type="journal article" date="2012" name="Front. Microbiol.">
        <title>Redundancy and modularity in membrane-associated dissimilatory nitrate reduction in Bacillus.</title>
        <authorList>
            <person name="Heylen K."/>
            <person name="Keltjens J."/>
        </authorList>
    </citation>
    <scope>NUCLEOTIDE SEQUENCE [LARGE SCALE GENOMIC DNA]</scope>
    <source>
        <strain evidence="2 3">LMG 9581</strain>
    </source>
</reference>
<dbReference type="InterPro" id="IPR036465">
    <property type="entry name" value="vWFA_dom_sf"/>
</dbReference>
<keyword evidence="3" id="KW-1185">Reference proteome</keyword>
<dbReference type="SUPFAM" id="SSF53300">
    <property type="entry name" value="vWA-like"/>
    <property type="match status" value="2"/>
</dbReference>
<dbReference type="Proteomes" id="UP000006315">
    <property type="component" value="Unassembled WGS sequence"/>
</dbReference>
<dbReference type="InterPro" id="IPR002035">
    <property type="entry name" value="VWF_A"/>
</dbReference>
<name>K6D672_SCHAZ</name>
<evidence type="ECO:0000313" key="3">
    <source>
        <dbReference type="Proteomes" id="UP000006315"/>
    </source>
</evidence>
<gene>
    <name evidence="2" type="ORF">BAZO_06549</name>
</gene>
<dbReference type="STRING" id="1131731.BAZO_06549"/>
<comment type="caution">
    <text evidence="2">The sequence shown here is derived from an EMBL/GenBank/DDBJ whole genome shotgun (WGS) entry which is preliminary data.</text>
</comment>
<organism evidence="2 3">
    <name type="scientific">Schinkia azotoformans LMG 9581</name>
    <dbReference type="NCBI Taxonomy" id="1131731"/>
    <lineage>
        <taxon>Bacteria</taxon>
        <taxon>Bacillati</taxon>
        <taxon>Bacillota</taxon>
        <taxon>Bacilli</taxon>
        <taxon>Bacillales</taxon>
        <taxon>Bacillaceae</taxon>
        <taxon>Calidifontibacillus/Schinkia group</taxon>
        <taxon>Schinkia</taxon>
    </lineage>
</organism>
<evidence type="ECO:0000313" key="2">
    <source>
        <dbReference type="EMBL" id="EKN67992.1"/>
    </source>
</evidence>
<dbReference type="PROSITE" id="PS50234">
    <property type="entry name" value="VWFA"/>
    <property type="match status" value="1"/>
</dbReference>
<proteinExistence type="predicted"/>
<dbReference type="EMBL" id="AJLR01000043">
    <property type="protein sequence ID" value="EKN67992.1"/>
    <property type="molecule type" value="Genomic_DNA"/>
</dbReference>
<dbReference type="AlphaFoldDB" id="K6D672"/>
<dbReference type="Gene3D" id="3.40.50.410">
    <property type="entry name" value="von Willebrand factor, type A domain"/>
    <property type="match status" value="1"/>
</dbReference>
<accession>K6D672</accession>
<evidence type="ECO:0000259" key="1">
    <source>
        <dbReference type="PROSITE" id="PS50234"/>
    </source>
</evidence>